<gene>
    <name evidence="1" type="ORF">DPMN_118173</name>
</gene>
<name>A0A9D4GH03_DREPO</name>
<comment type="caution">
    <text evidence="1">The sequence shown here is derived from an EMBL/GenBank/DDBJ whole genome shotgun (WGS) entry which is preliminary data.</text>
</comment>
<accession>A0A9D4GH03</accession>
<dbReference type="EMBL" id="JAIWYP010000005">
    <property type="protein sequence ID" value="KAH3816653.1"/>
    <property type="molecule type" value="Genomic_DNA"/>
</dbReference>
<keyword evidence="2" id="KW-1185">Reference proteome</keyword>
<organism evidence="1 2">
    <name type="scientific">Dreissena polymorpha</name>
    <name type="common">Zebra mussel</name>
    <name type="synonym">Mytilus polymorpha</name>
    <dbReference type="NCBI Taxonomy" id="45954"/>
    <lineage>
        <taxon>Eukaryota</taxon>
        <taxon>Metazoa</taxon>
        <taxon>Spiralia</taxon>
        <taxon>Lophotrochozoa</taxon>
        <taxon>Mollusca</taxon>
        <taxon>Bivalvia</taxon>
        <taxon>Autobranchia</taxon>
        <taxon>Heteroconchia</taxon>
        <taxon>Euheterodonta</taxon>
        <taxon>Imparidentia</taxon>
        <taxon>Neoheterodontei</taxon>
        <taxon>Myida</taxon>
        <taxon>Dreissenoidea</taxon>
        <taxon>Dreissenidae</taxon>
        <taxon>Dreissena</taxon>
    </lineage>
</organism>
<dbReference type="AlphaFoldDB" id="A0A9D4GH03"/>
<evidence type="ECO:0000313" key="2">
    <source>
        <dbReference type="Proteomes" id="UP000828390"/>
    </source>
</evidence>
<sequence>ARQTDGRKDRRKDEICDHCLPPLCVFQSLFTGPTGLFTRLRNEGLELPRVYDSLIVSRECDVSEPVIS</sequence>
<reference evidence="1" key="2">
    <citation type="submission" date="2020-11" db="EMBL/GenBank/DDBJ databases">
        <authorList>
            <person name="McCartney M.A."/>
            <person name="Auch B."/>
            <person name="Kono T."/>
            <person name="Mallez S."/>
            <person name="Becker A."/>
            <person name="Gohl D.M."/>
            <person name="Silverstein K.A.T."/>
            <person name="Koren S."/>
            <person name="Bechman K.B."/>
            <person name="Herman A."/>
            <person name="Abrahante J.E."/>
            <person name="Garbe J."/>
        </authorList>
    </citation>
    <scope>NUCLEOTIDE SEQUENCE</scope>
    <source>
        <strain evidence="1">Duluth1</strain>
        <tissue evidence="1">Whole animal</tissue>
    </source>
</reference>
<dbReference type="Proteomes" id="UP000828390">
    <property type="component" value="Unassembled WGS sequence"/>
</dbReference>
<protein>
    <submittedName>
        <fullName evidence="1">Uncharacterized protein</fullName>
    </submittedName>
</protein>
<proteinExistence type="predicted"/>
<feature type="non-terminal residue" evidence="1">
    <location>
        <position position="1"/>
    </location>
</feature>
<evidence type="ECO:0000313" key="1">
    <source>
        <dbReference type="EMBL" id="KAH3816653.1"/>
    </source>
</evidence>
<reference evidence="1" key="1">
    <citation type="journal article" date="2019" name="bioRxiv">
        <title>The Genome of the Zebra Mussel, Dreissena polymorpha: A Resource for Invasive Species Research.</title>
        <authorList>
            <person name="McCartney M.A."/>
            <person name="Auch B."/>
            <person name="Kono T."/>
            <person name="Mallez S."/>
            <person name="Zhang Y."/>
            <person name="Obille A."/>
            <person name="Becker A."/>
            <person name="Abrahante J.E."/>
            <person name="Garbe J."/>
            <person name="Badalamenti J.P."/>
            <person name="Herman A."/>
            <person name="Mangelson H."/>
            <person name="Liachko I."/>
            <person name="Sullivan S."/>
            <person name="Sone E.D."/>
            <person name="Koren S."/>
            <person name="Silverstein K.A.T."/>
            <person name="Beckman K.B."/>
            <person name="Gohl D.M."/>
        </authorList>
    </citation>
    <scope>NUCLEOTIDE SEQUENCE</scope>
    <source>
        <strain evidence="1">Duluth1</strain>
        <tissue evidence="1">Whole animal</tissue>
    </source>
</reference>